<gene>
    <name evidence="1" type="ORF">GCM10010269_02660</name>
</gene>
<evidence type="ECO:0000313" key="2">
    <source>
        <dbReference type="Proteomes" id="UP000606194"/>
    </source>
</evidence>
<dbReference type="Proteomes" id="UP000606194">
    <property type="component" value="Unassembled WGS sequence"/>
</dbReference>
<dbReference type="EMBL" id="BMTL01000001">
    <property type="protein sequence ID" value="GGR67366.1"/>
    <property type="molecule type" value="Genomic_DNA"/>
</dbReference>
<dbReference type="AlphaFoldDB" id="A0A918FQI3"/>
<reference evidence="1" key="2">
    <citation type="submission" date="2020-09" db="EMBL/GenBank/DDBJ databases">
        <authorList>
            <person name="Sun Q."/>
            <person name="Ohkuma M."/>
        </authorList>
    </citation>
    <scope>NUCLEOTIDE SEQUENCE</scope>
    <source>
        <strain evidence="1">JCM 4386</strain>
    </source>
</reference>
<organism evidence="1 2">
    <name type="scientific">Streptomyces humidus</name>
    <dbReference type="NCBI Taxonomy" id="52259"/>
    <lineage>
        <taxon>Bacteria</taxon>
        <taxon>Bacillati</taxon>
        <taxon>Actinomycetota</taxon>
        <taxon>Actinomycetes</taxon>
        <taxon>Kitasatosporales</taxon>
        <taxon>Streptomycetaceae</taxon>
        <taxon>Streptomyces</taxon>
    </lineage>
</organism>
<protein>
    <submittedName>
        <fullName evidence="1">Uncharacterized protein</fullName>
    </submittedName>
</protein>
<dbReference type="RefSeq" id="WP_190147315.1">
    <property type="nucleotide sequence ID" value="NZ_BMTL01000001.1"/>
</dbReference>
<name>A0A918FQI3_9ACTN</name>
<accession>A0A918FQI3</accession>
<proteinExistence type="predicted"/>
<keyword evidence="2" id="KW-1185">Reference proteome</keyword>
<comment type="caution">
    <text evidence="1">The sequence shown here is derived from an EMBL/GenBank/DDBJ whole genome shotgun (WGS) entry which is preliminary data.</text>
</comment>
<evidence type="ECO:0000313" key="1">
    <source>
        <dbReference type="EMBL" id="GGR67366.1"/>
    </source>
</evidence>
<sequence length="123" mass="13520">MSVTEFTADSRVTVFPLHRLTVAYATRSGDARGLGDIGIVAVVDEQADGDELWRLAHDLGGRTQALDQARWILTQASRARVVNAYTDLPDAKWTARISRCFPLDALFANHEVLMTGRITLAGH</sequence>
<reference evidence="1" key="1">
    <citation type="journal article" date="2014" name="Int. J. Syst. Evol. Microbiol.">
        <title>Complete genome sequence of Corynebacterium casei LMG S-19264T (=DSM 44701T), isolated from a smear-ripened cheese.</title>
        <authorList>
            <consortium name="US DOE Joint Genome Institute (JGI-PGF)"/>
            <person name="Walter F."/>
            <person name="Albersmeier A."/>
            <person name="Kalinowski J."/>
            <person name="Ruckert C."/>
        </authorList>
    </citation>
    <scope>NUCLEOTIDE SEQUENCE</scope>
    <source>
        <strain evidence="1">JCM 4386</strain>
    </source>
</reference>